<dbReference type="InterPro" id="IPR046884">
    <property type="entry name" value="MnmA-like_central"/>
</dbReference>
<evidence type="ECO:0000256" key="5">
    <source>
        <dbReference type="ARBA" id="ARBA00022840"/>
    </source>
</evidence>
<keyword evidence="7" id="KW-1015">Disulfide bond</keyword>
<feature type="active site" description="Nucleophile" evidence="9">
    <location>
        <position position="104"/>
    </location>
</feature>
<dbReference type="InterPro" id="IPR023382">
    <property type="entry name" value="MnmA-like_central_sf"/>
</dbReference>
<keyword evidence="13" id="KW-1185">Reference proteome</keyword>
<dbReference type="InterPro" id="IPR046885">
    <property type="entry name" value="MnmA-like_C"/>
</dbReference>
<feature type="site" description="Interaction with tRNA" evidence="9">
    <location>
        <position position="330"/>
    </location>
</feature>
<dbReference type="AlphaFoldDB" id="A0A6I8M7K4"/>
<keyword evidence="5 9" id="KW-0067">ATP-binding</keyword>
<feature type="domain" description="tRNA-specific 2-thiouridylase MnmA-like central" evidence="11">
    <location>
        <begin position="204"/>
        <end position="265"/>
    </location>
</feature>
<evidence type="ECO:0000256" key="8">
    <source>
        <dbReference type="ARBA" id="ARBA00051542"/>
    </source>
</evidence>
<dbReference type="HAMAP" id="MF_00144">
    <property type="entry name" value="tRNA_thiouridyl_MnmA"/>
    <property type="match status" value="1"/>
</dbReference>
<comment type="subcellular location">
    <subcellularLocation>
        <location evidence="9">Cytoplasm</location>
    </subcellularLocation>
</comment>
<evidence type="ECO:0000259" key="10">
    <source>
        <dbReference type="Pfam" id="PF20258"/>
    </source>
</evidence>
<keyword evidence="3 9" id="KW-0819">tRNA processing</keyword>
<dbReference type="Proteomes" id="UP000419017">
    <property type="component" value="Unassembled WGS sequence"/>
</dbReference>
<evidence type="ECO:0000256" key="3">
    <source>
        <dbReference type="ARBA" id="ARBA00022694"/>
    </source>
</evidence>
<dbReference type="Pfam" id="PF20259">
    <property type="entry name" value="tRNA_Me_trans_M"/>
    <property type="match status" value="1"/>
</dbReference>
<gene>
    <name evidence="9" type="primary">mnmA</name>
    <name evidence="12" type="ORF">OMES3154_00048</name>
</gene>
<keyword evidence="9" id="KW-0963">Cytoplasm</keyword>
<dbReference type="RefSeq" id="WP_156682856.1">
    <property type="nucleotide sequence ID" value="NZ_CABWIB010000001.1"/>
</dbReference>
<dbReference type="GO" id="GO:0005737">
    <property type="term" value="C:cytoplasm"/>
    <property type="evidence" value="ECO:0007669"/>
    <property type="project" value="UniProtKB-SubCell"/>
</dbReference>
<feature type="binding site" evidence="9">
    <location>
        <position position="128"/>
    </location>
    <ligand>
        <name>ATP</name>
        <dbReference type="ChEBI" id="CHEBI:30616"/>
    </ligand>
</feature>
<comment type="caution">
    <text evidence="9">Lacks conserved residue(s) required for the propagation of feature annotation.</text>
</comment>
<dbReference type="GO" id="GO:0000049">
    <property type="term" value="F:tRNA binding"/>
    <property type="evidence" value="ECO:0007669"/>
    <property type="project" value="UniProtKB-KW"/>
</dbReference>
<dbReference type="Pfam" id="PF03054">
    <property type="entry name" value="tRNA_Me_trans"/>
    <property type="match status" value="1"/>
</dbReference>
<dbReference type="EC" id="2.8.1.13" evidence="9"/>
<organism evidence="12 13">
    <name type="scientific">Oceanivirga miroungae</name>
    <dbReference type="NCBI Taxonomy" id="1130046"/>
    <lineage>
        <taxon>Bacteria</taxon>
        <taxon>Fusobacteriati</taxon>
        <taxon>Fusobacteriota</taxon>
        <taxon>Fusobacteriia</taxon>
        <taxon>Fusobacteriales</taxon>
        <taxon>Leptotrichiaceae</taxon>
        <taxon>Oceanivirga</taxon>
    </lineage>
</organism>
<dbReference type="NCBIfam" id="NF001138">
    <property type="entry name" value="PRK00143.1"/>
    <property type="match status" value="1"/>
</dbReference>
<comment type="function">
    <text evidence="9">Catalyzes the 2-thiolation of uridine at the wobble position (U34) of tRNA, leading to the formation of s(2)U34.</text>
</comment>
<feature type="binding site" evidence="9">
    <location>
        <begin position="10"/>
        <end position="17"/>
    </location>
    <ligand>
        <name>ATP</name>
        <dbReference type="ChEBI" id="CHEBI:30616"/>
    </ligand>
</feature>
<keyword evidence="4 9" id="KW-0547">Nucleotide-binding</keyword>
<keyword evidence="2 9" id="KW-0808">Transferase</keyword>
<proteinExistence type="inferred from homology"/>
<evidence type="ECO:0000313" key="13">
    <source>
        <dbReference type="Proteomes" id="UP000419017"/>
    </source>
</evidence>
<evidence type="ECO:0000256" key="7">
    <source>
        <dbReference type="ARBA" id="ARBA00023157"/>
    </source>
</evidence>
<dbReference type="Gene3D" id="2.30.30.280">
    <property type="entry name" value="Adenine nucleotide alpha hydrolases-like domains"/>
    <property type="match status" value="1"/>
</dbReference>
<keyword evidence="1 9" id="KW-0820">tRNA-binding</keyword>
<feature type="active site" description="Cysteine persulfide intermediate" evidence="9">
    <location>
        <position position="196"/>
    </location>
</feature>
<dbReference type="Gene3D" id="2.40.30.10">
    <property type="entry name" value="Translation factors"/>
    <property type="match status" value="1"/>
</dbReference>
<feature type="region of interest" description="Interaction with tRNA" evidence="9">
    <location>
        <begin position="146"/>
        <end position="148"/>
    </location>
</feature>
<feature type="site" description="Interaction with tRNA" evidence="9">
    <location>
        <position position="129"/>
    </location>
</feature>
<accession>A0A6I8M7K4</accession>
<dbReference type="NCBIfam" id="TIGR00420">
    <property type="entry name" value="trmU"/>
    <property type="match status" value="1"/>
</dbReference>
<keyword evidence="6 9" id="KW-0694">RNA-binding</keyword>
<evidence type="ECO:0000256" key="9">
    <source>
        <dbReference type="HAMAP-Rule" id="MF_00144"/>
    </source>
</evidence>
<dbReference type="Pfam" id="PF20258">
    <property type="entry name" value="tRNA_Me_trans_C"/>
    <property type="match status" value="1"/>
</dbReference>
<evidence type="ECO:0000259" key="11">
    <source>
        <dbReference type="Pfam" id="PF20259"/>
    </source>
</evidence>
<dbReference type="InterPro" id="IPR014729">
    <property type="entry name" value="Rossmann-like_a/b/a_fold"/>
</dbReference>
<evidence type="ECO:0000256" key="2">
    <source>
        <dbReference type="ARBA" id="ARBA00022679"/>
    </source>
</evidence>
<dbReference type="GO" id="GO:0005524">
    <property type="term" value="F:ATP binding"/>
    <property type="evidence" value="ECO:0007669"/>
    <property type="project" value="UniProtKB-KW"/>
</dbReference>
<dbReference type="GO" id="GO:0002143">
    <property type="term" value="P:tRNA wobble position uridine thiolation"/>
    <property type="evidence" value="ECO:0007669"/>
    <property type="project" value="TreeGrafter"/>
</dbReference>
<dbReference type="GO" id="GO:0103016">
    <property type="term" value="F:tRNA-uridine 2-sulfurtransferase activity"/>
    <property type="evidence" value="ECO:0007669"/>
    <property type="project" value="UniProtKB-EC"/>
</dbReference>
<comment type="catalytic activity">
    <reaction evidence="8 9">
        <text>S-sulfanyl-L-cysteinyl-[protein] + uridine(34) in tRNA + AH2 + ATP = 2-thiouridine(34) in tRNA + L-cysteinyl-[protein] + A + AMP + diphosphate + H(+)</text>
        <dbReference type="Rhea" id="RHEA:47032"/>
        <dbReference type="Rhea" id="RHEA-COMP:10131"/>
        <dbReference type="Rhea" id="RHEA-COMP:11726"/>
        <dbReference type="Rhea" id="RHEA-COMP:11727"/>
        <dbReference type="Rhea" id="RHEA-COMP:11728"/>
        <dbReference type="ChEBI" id="CHEBI:13193"/>
        <dbReference type="ChEBI" id="CHEBI:15378"/>
        <dbReference type="ChEBI" id="CHEBI:17499"/>
        <dbReference type="ChEBI" id="CHEBI:29950"/>
        <dbReference type="ChEBI" id="CHEBI:30616"/>
        <dbReference type="ChEBI" id="CHEBI:33019"/>
        <dbReference type="ChEBI" id="CHEBI:61963"/>
        <dbReference type="ChEBI" id="CHEBI:65315"/>
        <dbReference type="ChEBI" id="CHEBI:87170"/>
        <dbReference type="ChEBI" id="CHEBI:456215"/>
        <dbReference type="EC" id="2.8.1.13"/>
    </reaction>
</comment>
<dbReference type="CDD" id="cd01998">
    <property type="entry name" value="MnmA_TRMU-like"/>
    <property type="match status" value="1"/>
</dbReference>
<name>A0A6I8M7K4_9FUSO</name>
<dbReference type="InterPro" id="IPR004506">
    <property type="entry name" value="MnmA-like"/>
</dbReference>
<dbReference type="EMBL" id="CABWIB010000001">
    <property type="protein sequence ID" value="VWL84800.1"/>
    <property type="molecule type" value="Genomic_DNA"/>
</dbReference>
<reference evidence="12 13" key="1">
    <citation type="submission" date="2019-10" db="EMBL/GenBank/DDBJ databases">
        <authorList>
            <person name="Blom J."/>
        </authorList>
    </citation>
    <scope>NUCLEOTIDE SEQUENCE [LARGE SCALE GENOMIC DNA]</scope>
    <source>
        <strain evidence="12 13">ES3154-GLU</strain>
    </source>
</reference>
<comment type="similarity">
    <text evidence="9">Belongs to the MnmA/TRMU family.</text>
</comment>
<sequence length="348" mass="40102">MIKNKKVIVGMSGGIDSSVTALLLKNEGYEVIGVSIKHLSDEFNRNNNKTCCSLDDINDAKIVCYKLGIPHYVINVEKEFKKEIIKEFISDYKKGLTPNPCVICNEKVKIKTLIDMAKNLGFSYVATGHYARKSEDGYLLYTNYSKDQSYMLYRLTKEDLDMMLFPLSDMKKSLVREIAKENGIQTHDKLDSQGICFAPDGYDKFLKENLNLKKGDFIYKDKVIAQHEGYALYTIGQRRGLNVKLPHPVFITKIDEEKNIIYLGDFEELMVDEVEISDYIFHKKLEDILEKRLFARPRSSSKGRYGILKQKNNELIFKYEDKNHENAKGQHIVFYLNEELIGGGKILK</sequence>
<feature type="domain" description="tRNA-specific 2-thiouridylase MnmA-like C-terminal" evidence="10">
    <location>
        <begin position="273"/>
        <end position="346"/>
    </location>
</feature>
<evidence type="ECO:0000256" key="6">
    <source>
        <dbReference type="ARBA" id="ARBA00022884"/>
    </source>
</evidence>
<dbReference type="PANTHER" id="PTHR11933">
    <property type="entry name" value="TRNA 5-METHYLAMINOMETHYL-2-THIOURIDYLATE -METHYLTRANSFERASE"/>
    <property type="match status" value="1"/>
</dbReference>
<feature type="binding site" evidence="9">
    <location>
        <position position="36"/>
    </location>
    <ligand>
        <name>ATP</name>
        <dbReference type="ChEBI" id="CHEBI:30616"/>
    </ligand>
</feature>
<evidence type="ECO:0000313" key="12">
    <source>
        <dbReference type="EMBL" id="VWL84800.1"/>
    </source>
</evidence>
<dbReference type="SUPFAM" id="SSF52402">
    <property type="entry name" value="Adenine nucleotide alpha hydrolases-like"/>
    <property type="match status" value="1"/>
</dbReference>
<dbReference type="Gene3D" id="3.40.50.620">
    <property type="entry name" value="HUPs"/>
    <property type="match status" value="1"/>
</dbReference>
<dbReference type="PANTHER" id="PTHR11933:SF5">
    <property type="entry name" value="MITOCHONDRIAL TRNA-SPECIFIC 2-THIOURIDYLASE 1"/>
    <property type="match status" value="1"/>
</dbReference>
<evidence type="ECO:0000256" key="1">
    <source>
        <dbReference type="ARBA" id="ARBA00022555"/>
    </source>
</evidence>
<evidence type="ECO:0000256" key="4">
    <source>
        <dbReference type="ARBA" id="ARBA00022741"/>
    </source>
</evidence>
<protein>
    <recommendedName>
        <fullName evidence="9">tRNA-specific 2-thiouridylase MnmA</fullName>
        <ecNumber evidence="9">2.8.1.13</ecNumber>
    </recommendedName>
</protein>